<comment type="caution">
    <text evidence="1">The sequence shown here is derived from an EMBL/GenBank/DDBJ whole genome shotgun (WGS) entry which is preliminary data.</text>
</comment>
<reference evidence="1 2" key="1">
    <citation type="submission" date="2017-07" db="EMBL/GenBank/DDBJ databases">
        <title>Mechanisms for carbon and nitrogen cycling indicate functional differentiation within the Candidate Phyla Radiation.</title>
        <authorList>
            <person name="Danczak R.E."/>
            <person name="Johnston M.D."/>
            <person name="Kenah C."/>
            <person name="Slattery M."/>
            <person name="Wrighton K.C."/>
            <person name="Wilkins M.J."/>
        </authorList>
    </citation>
    <scope>NUCLEOTIDE SEQUENCE [LARGE SCALE GENOMIC DNA]</scope>
    <source>
        <strain evidence="1">Licking1014_7</strain>
    </source>
</reference>
<evidence type="ECO:0000313" key="1">
    <source>
        <dbReference type="EMBL" id="TSC92371.1"/>
    </source>
</evidence>
<evidence type="ECO:0000313" key="2">
    <source>
        <dbReference type="Proteomes" id="UP000315689"/>
    </source>
</evidence>
<name>A0A554LHN1_9BACT</name>
<sequence length="107" mass="12093">MTKIDEQQFRDILQSKLGAAWDRAFTAFRNYGPNLGYDVTNVLLHAADQGKVDEVLGILEEHYQSHLQYQHPEIRGTVGDRLLGVNPTQAMFLRICQQTLGLQPNPA</sequence>
<accession>A0A554LHN1</accession>
<protein>
    <submittedName>
        <fullName evidence="1">Uncharacterized protein</fullName>
    </submittedName>
</protein>
<dbReference type="Proteomes" id="UP000315689">
    <property type="component" value="Unassembled WGS sequence"/>
</dbReference>
<proteinExistence type="predicted"/>
<dbReference type="EMBL" id="VMGK01000032">
    <property type="protein sequence ID" value="TSC92371.1"/>
    <property type="molecule type" value="Genomic_DNA"/>
</dbReference>
<gene>
    <name evidence="1" type="ORF">CEN89_736</name>
</gene>
<organism evidence="1 2">
    <name type="scientific">Candidatus Berkelbacteria bacterium Licking1014_7</name>
    <dbReference type="NCBI Taxonomy" id="2017147"/>
    <lineage>
        <taxon>Bacteria</taxon>
        <taxon>Candidatus Berkelbacteria</taxon>
    </lineage>
</organism>
<dbReference type="AlphaFoldDB" id="A0A554LHN1"/>